<keyword evidence="4" id="KW-0411">Iron-sulfur</keyword>
<dbReference type="Gene3D" id="2.40.40.20">
    <property type="match status" value="1"/>
</dbReference>
<evidence type="ECO:0000256" key="3">
    <source>
        <dbReference type="ARBA" id="ARBA00023004"/>
    </source>
</evidence>
<dbReference type="Proteomes" id="UP000322822">
    <property type="component" value="Chromosome 2"/>
</dbReference>
<gene>
    <name evidence="8" type="ORF">FOB72_18540</name>
</gene>
<dbReference type="Pfam" id="PF00384">
    <property type="entry name" value="Molybdopterin"/>
    <property type="match status" value="1"/>
</dbReference>
<evidence type="ECO:0000256" key="1">
    <source>
        <dbReference type="ARBA" id="ARBA00010312"/>
    </source>
</evidence>
<dbReference type="InterPro" id="IPR001041">
    <property type="entry name" value="2Fe-2S_ferredoxin-type"/>
</dbReference>
<organism evidence="8 9">
    <name type="scientific">Cupriavidus pauculus</name>
    <dbReference type="NCBI Taxonomy" id="82633"/>
    <lineage>
        <taxon>Bacteria</taxon>
        <taxon>Pseudomonadati</taxon>
        <taxon>Pseudomonadota</taxon>
        <taxon>Betaproteobacteria</taxon>
        <taxon>Burkholderiales</taxon>
        <taxon>Burkholderiaceae</taxon>
        <taxon>Cupriavidus</taxon>
    </lineage>
</organism>
<feature type="domain" description="2Fe-2S ferredoxin-type" evidence="5">
    <location>
        <begin position="1039"/>
        <end position="1119"/>
    </location>
</feature>
<dbReference type="InterPro" id="IPR012675">
    <property type="entry name" value="Beta-grasp_dom_sf"/>
</dbReference>
<evidence type="ECO:0000259" key="5">
    <source>
        <dbReference type="PROSITE" id="PS51085"/>
    </source>
</evidence>
<evidence type="ECO:0000259" key="6">
    <source>
        <dbReference type="PROSITE" id="PS51384"/>
    </source>
</evidence>
<evidence type="ECO:0000259" key="7">
    <source>
        <dbReference type="PROSITE" id="PS51669"/>
    </source>
</evidence>
<dbReference type="GO" id="GO:0046872">
    <property type="term" value="F:metal ion binding"/>
    <property type="evidence" value="ECO:0007669"/>
    <property type="project" value="UniProtKB-KW"/>
</dbReference>
<evidence type="ECO:0000313" key="9">
    <source>
        <dbReference type="Proteomes" id="UP000322822"/>
    </source>
</evidence>
<dbReference type="AlphaFoldDB" id="A0A5P2H874"/>
<feature type="domain" description="FAD-binding FR-type" evidence="6">
    <location>
        <begin position="795"/>
        <end position="901"/>
    </location>
</feature>
<dbReference type="PANTHER" id="PTHR43742">
    <property type="entry name" value="TRIMETHYLAMINE-N-OXIDE REDUCTASE"/>
    <property type="match status" value="1"/>
</dbReference>
<evidence type="ECO:0000256" key="2">
    <source>
        <dbReference type="ARBA" id="ARBA00022723"/>
    </source>
</evidence>
<dbReference type="SUPFAM" id="SSF53706">
    <property type="entry name" value="Formate dehydrogenase/DMSO reductase, domains 1-3"/>
    <property type="match status" value="1"/>
</dbReference>
<dbReference type="InterPro" id="IPR006656">
    <property type="entry name" value="Mopterin_OxRdtase"/>
</dbReference>
<dbReference type="InterPro" id="IPR006963">
    <property type="entry name" value="Mopterin_OxRdtase_4Fe-4S_dom"/>
</dbReference>
<sequence>MTKQVAGYCTLCRSRCGSLNEIDEEQGRLVRVLPLPGHPTGGALCAKGRAAPELVASPLRLTRPLRRTTPRGAADPQWRAISWDEALDEMAERLLAARARHGAESVAFAVTTPSGTPMVDSFEWVERFIRCYGSPNLLYAVEVCGWHKDYAHALTFGRGIGAPDLDHADVVVLWGHNPARTWLAQASRVAAARQRGAKIVVIDPKQDGSGQQADLWLPVRPGADAALALGAIRHLIATQSFDEAFVRTWTNAPLLVDLDTDRLLRADELWDEQGEGGHFVVRAHDGTPRPFDPASRNDPDGVVLRAEGECLDRHGHTRRYATVLHALARHVEAYTPEHVARLTWMTREQVEQFNALFMHAPRLAYHAWTGVGQHTNATQTERAIATLYALTGACDREGGNLWTSPPPYRTVNDYAELLPPEQRARALGLDELPLGPPRLGWITARDLARAVLDGDPYRVRTLVSFGTNLVVTQADAARNRRMLDALDYHVHVDMFMNPTAEQADLVLPANLPWEREALKCGFEITQAAVEHVQLRPRMVPPPGEARADYEIVMALAMRMGMRDAMFGGSIEAGWNHQLAPLGITVDDLRRHPEGLRFPQPASREKYAATRADGGVTGFATRTRRVELYAEALQEIGQPPLPTFVEPAQHPAARTAYPTVLTTAKSGWYVHSSHRHVATLRRKAPAPQVQIGKGFAATIGVHNGDWVRVVTRLGAVRLKARVDAALHDHVAVAEFGWWQGCEPLGHTDTAAHGSATSNINAILGDDERDPVSGSVPLRATMCRIEADVAGNRGAWPGARAFRLVAKARIAEDVERFDFAPEDGGPLPDFLPGQHVVVSMADIDTRRAYSLIGPNVAPRALSIAVRLARSDDHPPGRMSSRLHALETGAIVQLSTPSGVFTIPTQTRRPIVLVAGGIGITPFVGHLEALAQRRAQGHATPPVVVVHLARPGVAHPFADVLHALADRLGNVQLTCVHGSVAPDFSMLDAALVARRPLAYLCGAPGFLTSVRAALQGRGLPDFDIFEETFSADVQIPRTLAPQPVRILDADATFEWTPARGTVLDAAGQAGIRLPSGCRVGQCESCVMTVVEGKVAHMSPWDGPPDRCLTCMAVPLTPVTLRR</sequence>
<evidence type="ECO:0000256" key="4">
    <source>
        <dbReference type="ARBA" id="ARBA00023014"/>
    </source>
</evidence>
<dbReference type="InterPro" id="IPR006657">
    <property type="entry name" value="MoPterin_dinucl-bd_dom"/>
</dbReference>
<keyword evidence="3" id="KW-0408">Iron</keyword>
<dbReference type="GO" id="GO:0051536">
    <property type="term" value="F:iron-sulfur cluster binding"/>
    <property type="evidence" value="ECO:0007669"/>
    <property type="project" value="UniProtKB-KW"/>
</dbReference>
<dbReference type="Gene3D" id="3.40.228.10">
    <property type="entry name" value="Dimethylsulfoxide Reductase, domain 2"/>
    <property type="match status" value="2"/>
</dbReference>
<dbReference type="InterPro" id="IPR009010">
    <property type="entry name" value="Asp_de-COase-like_dom_sf"/>
</dbReference>
<dbReference type="Gene3D" id="3.10.20.30">
    <property type="match status" value="1"/>
</dbReference>
<dbReference type="SUPFAM" id="SSF52343">
    <property type="entry name" value="Ferredoxin reductase-like, C-terminal NADP-linked domain"/>
    <property type="match status" value="1"/>
</dbReference>
<dbReference type="InterPro" id="IPR008333">
    <property type="entry name" value="Cbr1-like_FAD-bd_dom"/>
</dbReference>
<reference evidence="8 9" key="1">
    <citation type="submission" date="2019-09" db="EMBL/GenBank/DDBJ databases">
        <title>FDA dAtabase for Regulatory Grade micrObial Sequences (FDA-ARGOS): Supporting development and validation of Infectious Disease Dx tests.</title>
        <authorList>
            <person name="Sciortino C."/>
            <person name="Tallon L."/>
            <person name="Sadzewicz L."/>
            <person name="Vavikolanu K."/>
            <person name="Mehta A."/>
            <person name="Aluvathingal J."/>
            <person name="Nadendla S."/>
            <person name="Nandy P."/>
            <person name="Geyer C."/>
            <person name="Yan Y."/>
            <person name="Sichtig H."/>
        </authorList>
    </citation>
    <scope>NUCLEOTIDE SEQUENCE [LARGE SCALE GENOMIC DNA]</scope>
    <source>
        <strain evidence="8 9">FDAARGOS_664</strain>
    </source>
</reference>
<dbReference type="CDD" id="cd02781">
    <property type="entry name" value="MopB_CT_Acetylene-hydratase"/>
    <property type="match status" value="1"/>
</dbReference>
<dbReference type="GO" id="GO:0043546">
    <property type="term" value="F:molybdopterin cofactor binding"/>
    <property type="evidence" value="ECO:0007669"/>
    <property type="project" value="InterPro"/>
</dbReference>
<dbReference type="SUPFAM" id="SSF63380">
    <property type="entry name" value="Riboflavin synthase domain-like"/>
    <property type="match status" value="1"/>
</dbReference>
<dbReference type="PROSITE" id="PS51085">
    <property type="entry name" value="2FE2S_FER_2"/>
    <property type="match status" value="1"/>
</dbReference>
<name>A0A5P2H874_9BURK</name>
<dbReference type="InterPro" id="IPR017938">
    <property type="entry name" value="Riboflavin_synthase-like_b-brl"/>
</dbReference>
<evidence type="ECO:0000313" key="8">
    <source>
        <dbReference type="EMBL" id="QET04156.1"/>
    </source>
</evidence>
<dbReference type="PRINTS" id="PR00410">
    <property type="entry name" value="PHEHYDRXLASE"/>
</dbReference>
<dbReference type="Pfam" id="PF00970">
    <property type="entry name" value="FAD_binding_6"/>
    <property type="match status" value="1"/>
</dbReference>
<accession>A0A5P2H874</accession>
<dbReference type="Gene3D" id="2.40.30.10">
    <property type="entry name" value="Translation factors"/>
    <property type="match status" value="1"/>
</dbReference>
<dbReference type="Gene3D" id="2.20.25.90">
    <property type="entry name" value="ADC-like domains"/>
    <property type="match status" value="1"/>
</dbReference>
<dbReference type="SUPFAM" id="SSF50692">
    <property type="entry name" value="ADC-like"/>
    <property type="match status" value="1"/>
</dbReference>
<dbReference type="SMART" id="SM00926">
    <property type="entry name" value="Molybdop_Fe4S4"/>
    <property type="match status" value="1"/>
</dbReference>
<dbReference type="CDD" id="cd00207">
    <property type="entry name" value="fer2"/>
    <property type="match status" value="1"/>
</dbReference>
<dbReference type="Pfam" id="PF01568">
    <property type="entry name" value="Molydop_binding"/>
    <property type="match status" value="1"/>
</dbReference>
<proteinExistence type="inferred from homology"/>
<keyword evidence="2" id="KW-0479">Metal-binding</keyword>
<dbReference type="InterPro" id="IPR037949">
    <property type="entry name" value="MopB_CT_Acetylene-hydratase"/>
</dbReference>
<dbReference type="OrthoDB" id="9796486at2"/>
<comment type="similarity">
    <text evidence="1">Belongs to the prokaryotic molybdopterin-containing oxidoreductase family.</text>
</comment>
<dbReference type="InterPro" id="IPR050612">
    <property type="entry name" value="Prok_Mopterin_Oxidored"/>
</dbReference>
<dbReference type="InterPro" id="IPR039261">
    <property type="entry name" value="FNR_nucleotide-bd"/>
</dbReference>
<feature type="domain" description="4Fe-4S Mo/W bis-MGD-type" evidence="7">
    <location>
        <begin position="2"/>
        <end position="59"/>
    </location>
</feature>
<protein>
    <submittedName>
        <fullName evidence="8">Molybdopterin-dependent oxidoreductase</fullName>
    </submittedName>
</protein>
<dbReference type="Gene3D" id="3.40.50.740">
    <property type="match status" value="2"/>
</dbReference>
<dbReference type="PROSITE" id="PS51384">
    <property type="entry name" value="FAD_FR"/>
    <property type="match status" value="1"/>
</dbReference>
<dbReference type="PANTHER" id="PTHR43742:SF6">
    <property type="entry name" value="OXIDOREDUCTASE YYAE-RELATED"/>
    <property type="match status" value="1"/>
</dbReference>
<dbReference type="EMBL" id="CP044067">
    <property type="protein sequence ID" value="QET04156.1"/>
    <property type="molecule type" value="Genomic_DNA"/>
</dbReference>
<dbReference type="RefSeq" id="WP_150374218.1">
    <property type="nucleotide sequence ID" value="NZ_CP044067.1"/>
</dbReference>
<dbReference type="Gene3D" id="3.40.50.80">
    <property type="entry name" value="Nucleotide-binding domain of ferredoxin-NADP reductase (FNR) module"/>
    <property type="match status" value="1"/>
</dbReference>
<dbReference type="InterPro" id="IPR036010">
    <property type="entry name" value="2Fe-2S_ferredoxin-like_sf"/>
</dbReference>
<dbReference type="SUPFAM" id="SSF54292">
    <property type="entry name" value="2Fe-2S ferredoxin-like"/>
    <property type="match status" value="1"/>
</dbReference>
<dbReference type="Pfam" id="PF00111">
    <property type="entry name" value="Fer2"/>
    <property type="match status" value="1"/>
</dbReference>
<dbReference type="GO" id="GO:0018818">
    <property type="term" value="F:acetylene hydratase activity"/>
    <property type="evidence" value="ECO:0007669"/>
    <property type="project" value="InterPro"/>
</dbReference>
<dbReference type="PROSITE" id="PS51669">
    <property type="entry name" value="4FE4S_MOW_BIS_MGD"/>
    <property type="match status" value="1"/>
</dbReference>
<dbReference type="InterPro" id="IPR017927">
    <property type="entry name" value="FAD-bd_FR_type"/>
</dbReference>
<dbReference type="GO" id="GO:0016491">
    <property type="term" value="F:oxidoreductase activity"/>
    <property type="evidence" value="ECO:0007669"/>
    <property type="project" value="InterPro"/>
</dbReference>